<dbReference type="Gene3D" id="3.20.20.190">
    <property type="entry name" value="Phosphatidylinositol (PI) phosphodiesterase"/>
    <property type="match status" value="1"/>
</dbReference>
<dbReference type="PANTHER" id="PTHR46211:SF14">
    <property type="entry name" value="GLYCEROPHOSPHODIESTER PHOSPHODIESTERASE"/>
    <property type="match status" value="1"/>
</dbReference>
<dbReference type="InterPro" id="IPR030395">
    <property type="entry name" value="GP_PDE_dom"/>
</dbReference>
<reference evidence="2 3" key="1">
    <citation type="submission" date="2017-09" db="EMBL/GenBank/DDBJ databases">
        <title>Depth-based differentiation of microbial function through sediment-hosted aquifers and enrichment of novel symbionts in the deep terrestrial subsurface.</title>
        <authorList>
            <person name="Probst A.J."/>
            <person name="Ladd B."/>
            <person name="Jarett J.K."/>
            <person name="Geller-Mcgrath D.E."/>
            <person name="Sieber C.M."/>
            <person name="Emerson J.B."/>
            <person name="Anantharaman K."/>
            <person name="Thomas B.C."/>
            <person name="Malmstrom R."/>
            <person name="Stieglmeier M."/>
            <person name="Klingl A."/>
            <person name="Woyke T."/>
            <person name="Ryan C.M."/>
            <person name="Banfield J.F."/>
        </authorList>
    </citation>
    <scope>NUCLEOTIDE SEQUENCE [LARGE SCALE GENOMIC DNA]</scope>
    <source>
        <strain evidence="2">CG08_land_8_20_14_0_20_40_16</strain>
    </source>
</reference>
<evidence type="ECO:0000259" key="1">
    <source>
        <dbReference type="PROSITE" id="PS51704"/>
    </source>
</evidence>
<dbReference type="GO" id="GO:0006629">
    <property type="term" value="P:lipid metabolic process"/>
    <property type="evidence" value="ECO:0007669"/>
    <property type="project" value="InterPro"/>
</dbReference>
<dbReference type="AlphaFoldDB" id="A0A2H0YZ94"/>
<evidence type="ECO:0000313" key="2">
    <source>
        <dbReference type="EMBL" id="PIS43053.1"/>
    </source>
</evidence>
<organism evidence="2 3">
    <name type="scientific">Candidatus Kerfeldbacteria bacterium CG08_land_8_20_14_0_20_40_16</name>
    <dbReference type="NCBI Taxonomy" id="2014244"/>
    <lineage>
        <taxon>Bacteria</taxon>
        <taxon>Candidatus Kerfeldiibacteriota</taxon>
    </lineage>
</organism>
<dbReference type="GO" id="GO:0008081">
    <property type="term" value="F:phosphoric diester hydrolase activity"/>
    <property type="evidence" value="ECO:0007669"/>
    <property type="project" value="InterPro"/>
</dbReference>
<name>A0A2H0YZ94_9BACT</name>
<dbReference type="CDD" id="cd08556">
    <property type="entry name" value="GDPD"/>
    <property type="match status" value="1"/>
</dbReference>
<protein>
    <submittedName>
        <fullName evidence="2">Glycerophosphodiester phosphodiesterase</fullName>
    </submittedName>
</protein>
<sequence>MVLKIGHRGAWGYEPENTILSFKKAVELGADFVELDVHLTKDNQLIVIHDETLNRTTTGKGKVKEKTLAEIRKSRTKAKSQPIPTLQEVVDELKGKIKIDVELKGGVAAEQVAELIAQNRMEKEIIVSSSEPHSLRIVKRKIPSLETALIYYSTKTTWRIIPFALLNILIFPISKQIIIRRARYAQVDHINLFFVFASKRFVARLHKLGFRVSAWTVNGKKLIKRMIENGVDGIISKYPDRVKL</sequence>
<feature type="domain" description="GP-PDE" evidence="1">
    <location>
        <begin position="2"/>
        <end position="244"/>
    </location>
</feature>
<dbReference type="SUPFAM" id="SSF51695">
    <property type="entry name" value="PLC-like phosphodiesterases"/>
    <property type="match status" value="1"/>
</dbReference>
<dbReference type="PANTHER" id="PTHR46211">
    <property type="entry name" value="GLYCEROPHOSPHORYL DIESTER PHOSPHODIESTERASE"/>
    <property type="match status" value="1"/>
</dbReference>
<gene>
    <name evidence="2" type="ORF">COT24_00370</name>
</gene>
<dbReference type="Pfam" id="PF03009">
    <property type="entry name" value="GDPD"/>
    <property type="match status" value="1"/>
</dbReference>
<dbReference type="Proteomes" id="UP000231542">
    <property type="component" value="Unassembled WGS sequence"/>
</dbReference>
<accession>A0A2H0YZ94</accession>
<evidence type="ECO:0000313" key="3">
    <source>
        <dbReference type="Proteomes" id="UP000231542"/>
    </source>
</evidence>
<dbReference type="InterPro" id="IPR017946">
    <property type="entry name" value="PLC-like_Pdiesterase_TIM-brl"/>
</dbReference>
<comment type="caution">
    <text evidence="2">The sequence shown here is derived from an EMBL/GenBank/DDBJ whole genome shotgun (WGS) entry which is preliminary data.</text>
</comment>
<dbReference type="PROSITE" id="PS51704">
    <property type="entry name" value="GP_PDE"/>
    <property type="match status" value="1"/>
</dbReference>
<dbReference type="EMBL" id="PEXU01000004">
    <property type="protein sequence ID" value="PIS43053.1"/>
    <property type="molecule type" value="Genomic_DNA"/>
</dbReference>
<proteinExistence type="predicted"/>